<reference evidence="2 3" key="1">
    <citation type="submission" date="2021-09" db="EMBL/GenBank/DDBJ databases">
        <title>The complete genome sequence of a new microorganism.</title>
        <authorList>
            <person name="Zi Z."/>
        </authorList>
    </citation>
    <scope>NUCLEOTIDE SEQUENCE [LARGE SCALE GENOMIC DNA]</scope>
    <source>
        <strain evidence="2 3">WGZ8</strain>
    </source>
</reference>
<feature type="signal peptide" evidence="1">
    <location>
        <begin position="1"/>
        <end position="24"/>
    </location>
</feature>
<sequence length="93" mass="10273">MLLRAAIGGVLTAILLGGAVPAQAGAGTGTWRNGMVEGPYGPGYYGPPRAPRYADDGYYRGVSRYGEQDCYMVRRRFVDDWGRVIVRRERICE</sequence>
<gene>
    <name evidence="2" type="ORF">K9B37_00100</name>
</gene>
<evidence type="ECO:0000313" key="3">
    <source>
        <dbReference type="Proteomes" id="UP000704176"/>
    </source>
</evidence>
<organism evidence="2 3">
    <name type="scientific">Microvirga puerhi</name>
    <dbReference type="NCBI Taxonomy" id="2876078"/>
    <lineage>
        <taxon>Bacteria</taxon>
        <taxon>Pseudomonadati</taxon>
        <taxon>Pseudomonadota</taxon>
        <taxon>Alphaproteobacteria</taxon>
        <taxon>Hyphomicrobiales</taxon>
        <taxon>Methylobacteriaceae</taxon>
        <taxon>Microvirga</taxon>
    </lineage>
</organism>
<evidence type="ECO:0000256" key="1">
    <source>
        <dbReference type="SAM" id="SignalP"/>
    </source>
</evidence>
<protein>
    <submittedName>
        <fullName evidence="2">Uncharacterized protein</fullName>
    </submittedName>
</protein>
<dbReference type="RefSeq" id="WP_224310764.1">
    <property type="nucleotide sequence ID" value="NZ_JAIRBM010000001.1"/>
</dbReference>
<accession>A0ABS7VHS0</accession>
<proteinExistence type="predicted"/>
<evidence type="ECO:0000313" key="2">
    <source>
        <dbReference type="EMBL" id="MBZ6074701.1"/>
    </source>
</evidence>
<dbReference type="Proteomes" id="UP000704176">
    <property type="component" value="Unassembled WGS sequence"/>
</dbReference>
<feature type="chain" id="PRO_5046111992" evidence="1">
    <location>
        <begin position="25"/>
        <end position="93"/>
    </location>
</feature>
<keyword evidence="3" id="KW-1185">Reference proteome</keyword>
<dbReference type="EMBL" id="JAIRBM010000001">
    <property type="protein sequence ID" value="MBZ6074701.1"/>
    <property type="molecule type" value="Genomic_DNA"/>
</dbReference>
<name>A0ABS7VHS0_9HYPH</name>
<keyword evidence="1" id="KW-0732">Signal</keyword>
<comment type="caution">
    <text evidence="2">The sequence shown here is derived from an EMBL/GenBank/DDBJ whole genome shotgun (WGS) entry which is preliminary data.</text>
</comment>